<comment type="function">
    <text evidence="6">Immune regulatory cytokine.</text>
</comment>
<comment type="subcellular location">
    <subcellularLocation>
        <location evidence="1 6">Secreted</location>
    </subcellularLocation>
</comment>
<evidence type="ECO:0000256" key="6">
    <source>
        <dbReference type="RuleBase" id="RU368043"/>
    </source>
</evidence>
<organism evidence="7 8">
    <name type="scientific">Gekko japonicus</name>
    <name type="common">Schlegel's Japanese gecko</name>
    <dbReference type="NCBI Taxonomy" id="146911"/>
    <lineage>
        <taxon>Eukaryota</taxon>
        <taxon>Metazoa</taxon>
        <taxon>Chordata</taxon>
        <taxon>Craniata</taxon>
        <taxon>Vertebrata</taxon>
        <taxon>Euteleostomi</taxon>
        <taxon>Lepidosauria</taxon>
        <taxon>Squamata</taxon>
        <taxon>Bifurcata</taxon>
        <taxon>Gekkota</taxon>
        <taxon>Gekkonidae</taxon>
        <taxon>Gekkoninae</taxon>
        <taxon>Gekko</taxon>
    </lineage>
</organism>
<keyword evidence="3 6" id="KW-0202">Cytokine</keyword>
<dbReference type="RefSeq" id="XP_015283152.1">
    <property type="nucleotide sequence ID" value="XM_015427666.1"/>
</dbReference>
<evidence type="ECO:0000256" key="2">
    <source>
        <dbReference type="ARBA" id="ARBA00008813"/>
    </source>
</evidence>
<evidence type="ECO:0000256" key="5">
    <source>
        <dbReference type="ARBA" id="ARBA00022729"/>
    </source>
</evidence>
<dbReference type="PANTHER" id="PTHR48482">
    <property type="entry name" value="INTERLEUKIN-19-RELATED"/>
    <property type="match status" value="1"/>
</dbReference>
<gene>
    <name evidence="8" type="primary">LOC107124246</name>
</gene>
<sequence length="146" mass="16653">MGPFTCIVLLSFLCGTIVTKERKILQFGQCELSGISFRELRDYFGEIKETVQTQDNRTDVILLKESVLLGIPVSESCCLLRHLLRFYIESVFKATSNLLRRKTSPLANTFVRIKTTLRQCLDSNIAAIKAVGEMDILFAWMRDINN</sequence>
<dbReference type="GeneID" id="107124246"/>
<evidence type="ECO:0000313" key="8">
    <source>
        <dbReference type="RefSeq" id="XP_015283152.1"/>
    </source>
</evidence>
<reference evidence="8" key="1">
    <citation type="submission" date="2025-08" db="UniProtKB">
        <authorList>
            <consortium name="RefSeq"/>
        </authorList>
    </citation>
    <scope>IDENTIFICATION</scope>
</reference>
<comment type="similarity">
    <text evidence="2 6">Belongs to the IL-10 family.</text>
</comment>
<proteinExistence type="inferred from homology"/>
<dbReference type="InterPro" id="IPR009079">
    <property type="entry name" value="4_helix_cytokine-like_core"/>
</dbReference>
<dbReference type="InterPro" id="IPR020444">
    <property type="entry name" value="IL-24"/>
</dbReference>
<evidence type="ECO:0000256" key="4">
    <source>
        <dbReference type="ARBA" id="ARBA00022525"/>
    </source>
</evidence>
<keyword evidence="7" id="KW-1185">Reference proteome</keyword>
<dbReference type="InterPro" id="IPR020443">
    <property type="entry name" value="IL-10/19/20/24/26"/>
</dbReference>
<dbReference type="PANTHER" id="PTHR48482:SF3">
    <property type="entry name" value="INTERLEUKIN-19"/>
    <property type="match status" value="1"/>
</dbReference>
<feature type="chain" id="PRO_5044959628" description="Interleukin family protein" evidence="6">
    <location>
        <begin position="20"/>
        <end position="146"/>
    </location>
</feature>
<dbReference type="Pfam" id="PF00726">
    <property type="entry name" value="IL10"/>
    <property type="match status" value="1"/>
</dbReference>
<dbReference type="PRINTS" id="PR01937">
    <property type="entry name" value="INTRLEUKIN24"/>
</dbReference>
<dbReference type="SUPFAM" id="SSF47266">
    <property type="entry name" value="4-helical cytokines"/>
    <property type="match status" value="1"/>
</dbReference>
<evidence type="ECO:0000256" key="3">
    <source>
        <dbReference type="ARBA" id="ARBA00022514"/>
    </source>
</evidence>
<keyword evidence="4 6" id="KW-0964">Secreted</keyword>
<evidence type="ECO:0000313" key="7">
    <source>
        <dbReference type="Proteomes" id="UP000694871"/>
    </source>
</evidence>
<feature type="signal peptide" evidence="6">
    <location>
        <begin position="1"/>
        <end position="19"/>
    </location>
</feature>
<evidence type="ECO:0000256" key="1">
    <source>
        <dbReference type="ARBA" id="ARBA00004613"/>
    </source>
</evidence>
<dbReference type="Proteomes" id="UP000694871">
    <property type="component" value="Unplaced"/>
</dbReference>
<name>A0ABM1LB15_GEKJA</name>
<keyword evidence="5 6" id="KW-0732">Signal</keyword>
<protein>
    <recommendedName>
        <fullName evidence="6">Interleukin family protein</fullName>
    </recommendedName>
</protein>
<dbReference type="Gene3D" id="1.20.1250.10">
    <property type="match status" value="1"/>
</dbReference>
<accession>A0ABM1LB15</accession>